<dbReference type="CDD" id="cd05120">
    <property type="entry name" value="APH_ChoK_like"/>
    <property type="match status" value="1"/>
</dbReference>
<comment type="caution">
    <text evidence="2">The sequence shown here is derived from an EMBL/GenBank/DDBJ whole genome shotgun (WGS) entry which is preliminary data.</text>
</comment>
<dbReference type="AlphaFoldDB" id="A0A9W8LTE7"/>
<name>A0A9W8LTE7_9FUNG</name>
<organism evidence="2 3">
    <name type="scientific">Coemansia guatemalensis</name>
    <dbReference type="NCBI Taxonomy" id="2761395"/>
    <lineage>
        <taxon>Eukaryota</taxon>
        <taxon>Fungi</taxon>
        <taxon>Fungi incertae sedis</taxon>
        <taxon>Zoopagomycota</taxon>
        <taxon>Kickxellomycotina</taxon>
        <taxon>Kickxellomycetes</taxon>
        <taxon>Kickxellales</taxon>
        <taxon>Kickxellaceae</taxon>
        <taxon>Coemansia</taxon>
    </lineage>
</organism>
<reference evidence="2" key="1">
    <citation type="submission" date="2022-07" db="EMBL/GenBank/DDBJ databases">
        <title>Phylogenomic reconstructions and comparative analyses of Kickxellomycotina fungi.</title>
        <authorList>
            <person name="Reynolds N.K."/>
            <person name="Stajich J.E."/>
            <person name="Barry K."/>
            <person name="Grigoriev I.V."/>
            <person name="Crous P."/>
            <person name="Smith M.E."/>
        </authorList>
    </citation>
    <scope>NUCLEOTIDE SEQUENCE</scope>
    <source>
        <strain evidence="2">NRRL 1565</strain>
    </source>
</reference>
<protein>
    <recommendedName>
        <fullName evidence="1">Protein kinase domain-containing protein</fullName>
    </recommendedName>
</protein>
<dbReference type="GO" id="GO:0005524">
    <property type="term" value="F:ATP binding"/>
    <property type="evidence" value="ECO:0007669"/>
    <property type="project" value="InterPro"/>
</dbReference>
<evidence type="ECO:0000313" key="3">
    <source>
        <dbReference type="Proteomes" id="UP001140094"/>
    </source>
</evidence>
<dbReference type="PROSITE" id="PS50011">
    <property type="entry name" value="PROTEIN_KINASE_DOM"/>
    <property type="match status" value="1"/>
</dbReference>
<dbReference type="InterPro" id="IPR051678">
    <property type="entry name" value="AGP_Transferase"/>
</dbReference>
<dbReference type="GO" id="GO:0004672">
    <property type="term" value="F:protein kinase activity"/>
    <property type="evidence" value="ECO:0007669"/>
    <property type="project" value="InterPro"/>
</dbReference>
<dbReference type="SUPFAM" id="SSF56112">
    <property type="entry name" value="Protein kinase-like (PK-like)"/>
    <property type="match status" value="1"/>
</dbReference>
<dbReference type="PANTHER" id="PTHR21310">
    <property type="entry name" value="AMINOGLYCOSIDE PHOSPHOTRANSFERASE-RELATED-RELATED"/>
    <property type="match status" value="1"/>
</dbReference>
<evidence type="ECO:0000313" key="2">
    <source>
        <dbReference type="EMBL" id="KAJ2801217.1"/>
    </source>
</evidence>
<feature type="domain" description="Protein kinase" evidence="1">
    <location>
        <begin position="27"/>
        <end position="212"/>
    </location>
</feature>
<accession>A0A9W8LTE7</accession>
<evidence type="ECO:0000259" key="1">
    <source>
        <dbReference type="PROSITE" id="PS50011"/>
    </source>
</evidence>
<dbReference type="Gene3D" id="1.10.510.10">
    <property type="entry name" value="Transferase(Phosphotransferase) domain 1"/>
    <property type="match status" value="1"/>
</dbReference>
<dbReference type="Proteomes" id="UP001140094">
    <property type="component" value="Unassembled WGS sequence"/>
</dbReference>
<dbReference type="EMBL" id="JANBUO010000849">
    <property type="protein sequence ID" value="KAJ2801217.1"/>
    <property type="molecule type" value="Genomic_DNA"/>
</dbReference>
<gene>
    <name evidence="2" type="ORF">H4R20_003764</name>
</gene>
<dbReference type="InterPro" id="IPR011009">
    <property type="entry name" value="Kinase-like_dom_sf"/>
</dbReference>
<dbReference type="OrthoDB" id="2906425at2759"/>
<keyword evidence="3" id="KW-1185">Reference proteome</keyword>
<sequence length="212" mass="24209">MEELRERIEADIQRRLASHFGQGFALLEKLDETENLKFGLISRVVYKARDCDGKIVTLKIVDVKSGRKQRYLKFLNIAMNELHSLDFVRENTTIPVSRVLKVVIDDQYIFQILEFIEGTVLSSIYDTLDKSTLSAIEEQLRGYISQLRKIGGDGKALIHGCLGTHSILVDGDKVTALIDWEVSREDEEGEELRKATAWPKNNQVEFIANILR</sequence>
<dbReference type="PANTHER" id="PTHR21310:SF58">
    <property type="entry name" value="AMINOGLYCOSIDE PHOSPHOTRANSFERASE DOMAIN-CONTAINING PROTEIN"/>
    <property type="match status" value="1"/>
</dbReference>
<dbReference type="InterPro" id="IPR000719">
    <property type="entry name" value="Prot_kinase_dom"/>
</dbReference>
<proteinExistence type="predicted"/>